<comment type="caution">
    <text evidence="6">The sequence shown here is derived from an EMBL/GenBank/DDBJ whole genome shotgun (WGS) entry which is preliminary data.</text>
</comment>
<dbReference type="PANTHER" id="PTHR44688:SF16">
    <property type="entry name" value="DNA-BINDING TRANSCRIPTIONAL ACTIVATOR DEVR_DOSR"/>
    <property type="match status" value="1"/>
</dbReference>
<reference evidence="6 7" key="1">
    <citation type="submission" date="2018-06" db="EMBL/GenBank/DDBJ databases">
        <title>Whole genome sequencing of four bacterial strains from South Shetland trench revealing bio-synthetic gene clusters.</title>
        <authorList>
            <person name="Abdel-Mageed W.M."/>
            <person name="Lehri B."/>
            <person name="Jarmusch S.A."/>
            <person name="Miranda K."/>
            <person name="Goodfellow M."/>
            <person name="Jaspars M."/>
            <person name="Karlyshev A.V."/>
        </authorList>
    </citation>
    <scope>NUCLEOTIDE SEQUENCE [LARGE SCALE GENOMIC DNA]</scope>
    <source>
        <strain evidence="6 7">SST1</strain>
    </source>
</reference>
<dbReference type="GO" id="GO:0006355">
    <property type="term" value="P:regulation of DNA-templated transcription"/>
    <property type="evidence" value="ECO:0007669"/>
    <property type="project" value="InterPro"/>
</dbReference>
<dbReference type="InterPro" id="IPR000792">
    <property type="entry name" value="Tscrpt_reg_LuxR_C"/>
</dbReference>
<dbReference type="CDD" id="cd06170">
    <property type="entry name" value="LuxR_C_like"/>
    <property type="match status" value="1"/>
</dbReference>
<evidence type="ECO:0000313" key="6">
    <source>
        <dbReference type="EMBL" id="RBA33978.1"/>
    </source>
</evidence>
<dbReference type="SUPFAM" id="SSF46894">
    <property type="entry name" value="C-terminal effector domain of the bipartite response regulators"/>
    <property type="match status" value="1"/>
</dbReference>
<name>A0A365P951_9ACTN</name>
<dbReference type="Pfam" id="PF00196">
    <property type="entry name" value="GerE"/>
    <property type="match status" value="1"/>
</dbReference>
<dbReference type="Gene3D" id="1.10.10.10">
    <property type="entry name" value="Winged helix-like DNA-binding domain superfamily/Winged helix DNA-binding domain"/>
    <property type="match status" value="1"/>
</dbReference>
<dbReference type="PROSITE" id="PS50043">
    <property type="entry name" value="HTH_LUXR_2"/>
    <property type="match status" value="1"/>
</dbReference>
<dbReference type="InterPro" id="IPR016032">
    <property type="entry name" value="Sig_transdc_resp-reg_C-effctor"/>
</dbReference>
<feature type="region of interest" description="Disordered" evidence="4">
    <location>
        <begin position="1"/>
        <end position="22"/>
    </location>
</feature>
<dbReference type="PRINTS" id="PR00038">
    <property type="entry name" value="HTHLUXR"/>
</dbReference>
<proteinExistence type="predicted"/>
<feature type="compositionally biased region" description="Basic residues" evidence="4">
    <location>
        <begin position="69"/>
        <end position="80"/>
    </location>
</feature>
<evidence type="ECO:0000259" key="5">
    <source>
        <dbReference type="PROSITE" id="PS50043"/>
    </source>
</evidence>
<evidence type="ECO:0000256" key="1">
    <source>
        <dbReference type="ARBA" id="ARBA00023015"/>
    </source>
</evidence>
<dbReference type="AlphaFoldDB" id="A0A365P951"/>
<organism evidence="6 7">
    <name type="scientific">Dietzia maris</name>
    <dbReference type="NCBI Taxonomy" id="37915"/>
    <lineage>
        <taxon>Bacteria</taxon>
        <taxon>Bacillati</taxon>
        <taxon>Actinomycetota</taxon>
        <taxon>Actinomycetes</taxon>
        <taxon>Mycobacteriales</taxon>
        <taxon>Dietziaceae</taxon>
        <taxon>Dietzia</taxon>
    </lineage>
</organism>
<accession>A0A365P951</accession>
<dbReference type="Proteomes" id="UP000252187">
    <property type="component" value="Unassembled WGS sequence"/>
</dbReference>
<evidence type="ECO:0000256" key="3">
    <source>
        <dbReference type="ARBA" id="ARBA00023163"/>
    </source>
</evidence>
<feature type="region of interest" description="Disordered" evidence="4">
    <location>
        <begin position="69"/>
        <end position="102"/>
    </location>
</feature>
<dbReference type="EMBL" id="QNTT01000028">
    <property type="protein sequence ID" value="RBA33978.1"/>
    <property type="molecule type" value="Genomic_DNA"/>
</dbReference>
<dbReference type="SMART" id="SM00421">
    <property type="entry name" value="HTH_LUXR"/>
    <property type="match status" value="1"/>
</dbReference>
<evidence type="ECO:0000256" key="2">
    <source>
        <dbReference type="ARBA" id="ARBA00023125"/>
    </source>
</evidence>
<keyword evidence="3" id="KW-0804">Transcription</keyword>
<dbReference type="PROSITE" id="PS00622">
    <property type="entry name" value="HTH_LUXR_1"/>
    <property type="match status" value="1"/>
</dbReference>
<dbReference type="GO" id="GO:0003677">
    <property type="term" value="F:DNA binding"/>
    <property type="evidence" value="ECO:0007669"/>
    <property type="project" value="UniProtKB-KW"/>
</dbReference>
<gene>
    <name evidence="6" type="ORF">DQ226_11190</name>
</gene>
<protein>
    <recommendedName>
        <fullName evidence="5">HTH luxR-type domain-containing protein</fullName>
    </recommendedName>
</protein>
<dbReference type="InterPro" id="IPR036388">
    <property type="entry name" value="WH-like_DNA-bd_sf"/>
</dbReference>
<sequence>MPPPALPWPGSSPRTRRSAGHWPRWTSPATCRCWYATWRWRCRPATPGCCWTRPAGPGRTGCTWWRRSPRTVPAKRRRRDRSTTPRRSGCSRPPSWAAPCRPHPRRWPGVSVPAGVSLTRRESQIADLVGQGLTNAEIAAELHLSKRTVEGHLNRIYTKTGTRLRG</sequence>
<evidence type="ECO:0000256" key="4">
    <source>
        <dbReference type="SAM" id="MobiDB-lite"/>
    </source>
</evidence>
<keyword evidence="1" id="KW-0805">Transcription regulation</keyword>
<evidence type="ECO:0000313" key="7">
    <source>
        <dbReference type="Proteomes" id="UP000252187"/>
    </source>
</evidence>
<feature type="domain" description="HTH luxR-type" evidence="5">
    <location>
        <begin position="111"/>
        <end position="166"/>
    </location>
</feature>
<dbReference type="PANTHER" id="PTHR44688">
    <property type="entry name" value="DNA-BINDING TRANSCRIPTIONAL ACTIVATOR DEVR_DOSR"/>
    <property type="match status" value="1"/>
</dbReference>
<keyword evidence="2" id="KW-0238">DNA-binding</keyword>